<dbReference type="Proteomes" id="UP000816034">
    <property type="component" value="Unassembled WGS sequence"/>
</dbReference>
<dbReference type="AlphaFoldDB" id="A0AA88GS01"/>
<accession>A0AA88GS01</accession>
<dbReference type="InterPro" id="IPR011042">
    <property type="entry name" value="6-blade_b-propeller_TolB-like"/>
</dbReference>
<dbReference type="GeneID" id="68095389"/>
<dbReference type="RefSeq" id="XP_044549778.1">
    <property type="nucleotide sequence ID" value="XM_044692406.1"/>
</dbReference>
<feature type="compositionally biased region" description="Polar residues" evidence="1">
    <location>
        <begin position="1"/>
        <end position="18"/>
    </location>
</feature>
<evidence type="ECO:0000256" key="1">
    <source>
        <dbReference type="SAM" id="MobiDB-lite"/>
    </source>
</evidence>
<name>A0AA88GS01_NAELO</name>
<organism evidence="2 3">
    <name type="scientific">Naegleria lovaniensis</name>
    <name type="common">Amoeba</name>
    <dbReference type="NCBI Taxonomy" id="51637"/>
    <lineage>
        <taxon>Eukaryota</taxon>
        <taxon>Discoba</taxon>
        <taxon>Heterolobosea</taxon>
        <taxon>Tetramitia</taxon>
        <taxon>Eutetramitia</taxon>
        <taxon>Vahlkampfiidae</taxon>
        <taxon>Naegleria</taxon>
    </lineage>
</organism>
<protein>
    <submittedName>
        <fullName evidence="2">Uncharacterized protein</fullName>
    </submittedName>
</protein>
<comment type="caution">
    <text evidence="2">The sequence shown here is derived from an EMBL/GenBank/DDBJ whole genome shotgun (WGS) entry which is preliminary data.</text>
</comment>
<feature type="region of interest" description="Disordered" evidence="1">
    <location>
        <begin position="1"/>
        <end position="27"/>
    </location>
</feature>
<keyword evidence="3" id="KW-1185">Reference proteome</keyword>
<proteinExistence type="predicted"/>
<dbReference type="SUPFAM" id="SSF101898">
    <property type="entry name" value="NHL repeat"/>
    <property type="match status" value="1"/>
</dbReference>
<evidence type="ECO:0000313" key="2">
    <source>
        <dbReference type="EMBL" id="KAG2385785.1"/>
    </source>
</evidence>
<dbReference type="Gene3D" id="2.120.10.30">
    <property type="entry name" value="TolB, C-terminal domain"/>
    <property type="match status" value="1"/>
</dbReference>
<reference evidence="2 3" key="1">
    <citation type="journal article" date="2018" name="BMC Genomics">
        <title>The genome of Naegleria lovaniensis, the basis for a comparative approach to unravel pathogenicity factors of the human pathogenic amoeba N. fowleri.</title>
        <authorList>
            <person name="Liechti N."/>
            <person name="Schurch N."/>
            <person name="Bruggmann R."/>
            <person name="Wittwer M."/>
        </authorList>
    </citation>
    <scope>NUCLEOTIDE SEQUENCE [LARGE SCALE GENOMIC DNA]</scope>
    <source>
        <strain evidence="2 3">ATCC 30569</strain>
    </source>
</reference>
<sequence length="464" mass="53465">MTPSNNVSLHPSLHFEQQQQERSKSNLKPQLVRTCSDHHPTNQLVKIQLWDLIIPHHDSFQPLFDHVNNSQTPFHRDSFQPWCYQLLRFKMSPHTPSCPPSLSRLLNGTSFSCHFHHVHSFHGNFNSSHNHTCWNSSNSTNTNTNTIPSNSTSSISFQSPYDVKISYSLHCILISDYLDRSIHVFELNSKQYRSTLRMQLHNPKFLCIAESYTTRMEKSGKFHSRDLEDALIMDVGRGRIRMFDLRRLLTRHAKSVLNNEHVHVETRTFSQHDALDGNENSSPNYIWQSNDFKFPRGIQVSMEIGHVFLSRIEISRPHAVDLLISHDAKNSFQNLTLVVSSDQDGIQILTQSLHDHSNSSNLQFMNSSWIRSSIRFEEERLPDDDDYGPIHPFSLVVDKVGNPMTTEKHVVVSDSYHHRMKVYSLHTGKLVKTFGKFGEGPSNEFKCTFGLCLNEWSGELLVCD</sequence>
<gene>
    <name evidence="2" type="ORF">C9374_002934</name>
</gene>
<evidence type="ECO:0000313" key="3">
    <source>
        <dbReference type="Proteomes" id="UP000816034"/>
    </source>
</evidence>
<dbReference type="EMBL" id="PYSW02000017">
    <property type="protein sequence ID" value="KAG2385785.1"/>
    <property type="molecule type" value="Genomic_DNA"/>
</dbReference>